<proteinExistence type="predicted"/>
<name>A0ACB7YIV9_9ERIC</name>
<reference evidence="1 2" key="1">
    <citation type="journal article" date="2021" name="Hortic Res">
        <title>High-quality reference genome and annotation aids understanding of berry development for evergreen blueberry (Vaccinium darrowii).</title>
        <authorList>
            <person name="Yu J."/>
            <person name="Hulse-Kemp A.M."/>
            <person name="Babiker E."/>
            <person name="Staton M."/>
        </authorList>
    </citation>
    <scope>NUCLEOTIDE SEQUENCE [LARGE SCALE GENOMIC DNA]</scope>
    <source>
        <strain evidence="2">cv. NJ 8807/NJ 8810</strain>
        <tissue evidence="1">Young leaf</tissue>
    </source>
</reference>
<comment type="caution">
    <text evidence="1">The sequence shown here is derived from an EMBL/GenBank/DDBJ whole genome shotgun (WGS) entry which is preliminary data.</text>
</comment>
<gene>
    <name evidence="1" type="ORF">Vadar_033504</name>
</gene>
<accession>A0ACB7YIV9</accession>
<evidence type="ECO:0000313" key="2">
    <source>
        <dbReference type="Proteomes" id="UP000828048"/>
    </source>
</evidence>
<dbReference type="EMBL" id="CM037158">
    <property type="protein sequence ID" value="KAH7853122.1"/>
    <property type="molecule type" value="Genomic_DNA"/>
</dbReference>
<protein>
    <submittedName>
        <fullName evidence="1">Uncharacterized protein</fullName>
    </submittedName>
</protein>
<organism evidence="1 2">
    <name type="scientific">Vaccinium darrowii</name>
    <dbReference type="NCBI Taxonomy" id="229202"/>
    <lineage>
        <taxon>Eukaryota</taxon>
        <taxon>Viridiplantae</taxon>
        <taxon>Streptophyta</taxon>
        <taxon>Embryophyta</taxon>
        <taxon>Tracheophyta</taxon>
        <taxon>Spermatophyta</taxon>
        <taxon>Magnoliopsida</taxon>
        <taxon>eudicotyledons</taxon>
        <taxon>Gunneridae</taxon>
        <taxon>Pentapetalae</taxon>
        <taxon>asterids</taxon>
        <taxon>Ericales</taxon>
        <taxon>Ericaceae</taxon>
        <taxon>Vaccinioideae</taxon>
        <taxon>Vaccinieae</taxon>
        <taxon>Vaccinium</taxon>
    </lineage>
</organism>
<keyword evidence="2" id="KW-1185">Reference proteome</keyword>
<evidence type="ECO:0000313" key="1">
    <source>
        <dbReference type="EMBL" id="KAH7853122.1"/>
    </source>
</evidence>
<dbReference type="Proteomes" id="UP000828048">
    <property type="component" value="Chromosome 8"/>
</dbReference>
<sequence length="576" mass="66583">MENHNNNNKTAEEEGTVEEEDEEEPSSSLTLERVAVAKQFIENHYKSHMKHIKERRERRSVLEKKLASSDVSEEEQIHILKDLERKETEYMRLKRHKICVDDFELLTIIGRGAFGEVRLCREKKSGNIFAMKKLKKSEMLSRGQVEHVRAERNLLAEVASHYIVKLFYSFQDAEFLYLIMEYLPGGDIMTLLMREESLTETVARFYIAQSVLAIESIHKHNYIHRDIKPDNLLLDKNGHMKLSDFGLCKPLDCSNLSPINENDVMTDENLRESMDDNGCFPDNGNGSRWKSPLEQLQHWQMNRRTLAFSTVGTPDYIAPEVLLKKGYGTECDWWSLGAIMYEMLVGYPPFYSDDPITTCRKIVHWRNHLRFPQEARLTPEAKDLICSLLCDVEHRLGTQGAHQIKAHPWFKDIVWDKLYEMEAAFKPEVNGELDTQNFMKFDEVYPPEAGARMGPGPLRKMLMTPKDLNFVGYTYKNFEAVKGLRYSFDKKKCTSPPRSSTDSILSDSGVHYSAEYAIDGTEKLAYQIGVLSGFALGIGFGGNYGWMERDFAENLSSLHCTVVLQELRESRSYRWW</sequence>